<proteinExistence type="predicted"/>
<name>A0A6M3J3B7_9ZZZZ</name>
<protein>
    <submittedName>
        <fullName evidence="1">Uncharacterized protein</fullName>
    </submittedName>
</protein>
<dbReference type="EMBL" id="MT141506">
    <property type="protein sequence ID" value="QJA63805.1"/>
    <property type="molecule type" value="Genomic_DNA"/>
</dbReference>
<reference evidence="1" key="1">
    <citation type="submission" date="2020-03" db="EMBL/GenBank/DDBJ databases">
        <title>The deep terrestrial virosphere.</title>
        <authorList>
            <person name="Holmfeldt K."/>
            <person name="Nilsson E."/>
            <person name="Simone D."/>
            <person name="Lopez-Fernandez M."/>
            <person name="Wu X."/>
            <person name="de Brujin I."/>
            <person name="Lundin D."/>
            <person name="Andersson A."/>
            <person name="Bertilsson S."/>
            <person name="Dopson M."/>
        </authorList>
    </citation>
    <scope>NUCLEOTIDE SEQUENCE</scope>
    <source>
        <strain evidence="2">MM415A01034</strain>
        <strain evidence="1">MM415B00576</strain>
        <strain evidence="3">TM448B00676</strain>
    </source>
</reference>
<dbReference type="EMBL" id="MT144645">
    <property type="protein sequence ID" value="QJH96273.1"/>
    <property type="molecule type" value="Genomic_DNA"/>
</dbReference>
<gene>
    <name evidence="2" type="ORF">MM415A01034_0001</name>
    <name evidence="1" type="ORF">MM415B00576_0025</name>
    <name evidence="3" type="ORF">TM448B00676_0021</name>
</gene>
<organism evidence="1">
    <name type="scientific">viral metagenome</name>
    <dbReference type="NCBI Taxonomy" id="1070528"/>
    <lineage>
        <taxon>unclassified sequences</taxon>
        <taxon>metagenomes</taxon>
        <taxon>organismal metagenomes</taxon>
    </lineage>
</organism>
<evidence type="ECO:0000313" key="3">
    <source>
        <dbReference type="EMBL" id="QJH96273.1"/>
    </source>
</evidence>
<dbReference type="EMBL" id="MT142347">
    <property type="protein sequence ID" value="QJA78656.1"/>
    <property type="molecule type" value="Genomic_DNA"/>
</dbReference>
<accession>A0A6M3J3B7</accession>
<evidence type="ECO:0000313" key="1">
    <source>
        <dbReference type="EMBL" id="QJA63805.1"/>
    </source>
</evidence>
<sequence>MARKVFVLGWDEDELGPMWMNKFNLELCLYSKEHTRRDLLTVTEVPEIADSEKVVYYSNI</sequence>
<dbReference type="AlphaFoldDB" id="A0A6M3J3B7"/>
<evidence type="ECO:0000313" key="2">
    <source>
        <dbReference type="EMBL" id="QJA78656.1"/>
    </source>
</evidence>